<protein>
    <submittedName>
        <fullName evidence="4">ABCA3 protein</fullName>
    </submittedName>
</protein>
<dbReference type="GO" id="GO:0005319">
    <property type="term" value="F:lipid transporter activity"/>
    <property type="evidence" value="ECO:0007669"/>
    <property type="project" value="TreeGrafter"/>
</dbReference>
<dbReference type="PANTHER" id="PTHR19229">
    <property type="entry name" value="ATP-BINDING CASSETTE TRANSPORTER SUBFAMILY A ABCA"/>
    <property type="match status" value="1"/>
</dbReference>
<dbReference type="Proteomes" id="UP000604046">
    <property type="component" value="Unassembled WGS sequence"/>
</dbReference>
<feature type="domain" description="ABC transporter" evidence="3">
    <location>
        <begin position="178"/>
        <end position="317"/>
    </location>
</feature>
<feature type="non-terminal residue" evidence="4">
    <location>
        <position position="317"/>
    </location>
</feature>
<sequence>MASVVGALIFFLLYFPYMFVTDAGASVNTKVLASLSPPVALSIGAGLIAQLESAGQGVRFSTLNEAIDNSSMAQVLVMLLIDTLLYAGLAWYLDKVLVVGFGTRERWFFPCTRQYWQPRTSVLSQSELQDLEQGFDDAQPPSRHEAVPVEMAEQRSILVRNLCKDFKAADGKTIHAVRDVNMNLYSGQIFCLLGHNGAGKTTTINMLSGMLPVSSGDAIVYGKSVQREMHQIRQILGVCPQHDVIWSELTVREHLEFFAKAKGVSPDRLASEVDELIRDVNLEEKENALAGTLSGGQKRRLSAAVALGGGSRVVFLD</sequence>
<evidence type="ECO:0000256" key="1">
    <source>
        <dbReference type="SAM" id="Phobius"/>
    </source>
</evidence>
<accession>A0A812Q5P9</accession>
<feature type="transmembrane region" description="Helical" evidence="1">
    <location>
        <begin position="35"/>
        <end position="54"/>
    </location>
</feature>
<dbReference type="InterPro" id="IPR003439">
    <property type="entry name" value="ABC_transporter-like_ATP-bd"/>
</dbReference>
<dbReference type="InterPro" id="IPR027417">
    <property type="entry name" value="P-loop_NTPase"/>
</dbReference>
<dbReference type="Pfam" id="PF00005">
    <property type="entry name" value="ABC_tran"/>
    <property type="match status" value="1"/>
</dbReference>
<dbReference type="GO" id="GO:0016020">
    <property type="term" value="C:membrane"/>
    <property type="evidence" value="ECO:0007669"/>
    <property type="project" value="InterPro"/>
</dbReference>
<feature type="signal peptide" evidence="2">
    <location>
        <begin position="1"/>
        <end position="25"/>
    </location>
</feature>
<evidence type="ECO:0000313" key="4">
    <source>
        <dbReference type="EMBL" id="CAE7379016.1"/>
    </source>
</evidence>
<keyword evidence="1" id="KW-0812">Transmembrane</keyword>
<dbReference type="SUPFAM" id="SSF52540">
    <property type="entry name" value="P-loop containing nucleoside triphosphate hydrolases"/>
    <property type="match status" value="1"/>
</dbReference>
<dbReference type="GO" id="GO:0005524">
    <property type="term" value="F:ATP binding"/>
    <property type="evidence" value="ECO:0007669"/>
    <property type="project" value="InterPro"/>
</dbReference>
<comment type="caution">
    <text evidence="4">The sequence shown here is derived from an EMBL/GenBank/DDBJ whole genome shotgun (WGS) entry which is preliminary data.</text>
</comment>
<name>A0A812Q5P9_9DINO</name>
<reference evidence="4" key="1">
    <citation type="submission" date="2021-02" db="EMBL/GenBank/DDBJ databases">
        <authorList>
            <person name="Dougan E. K."/>
            <person name="Rhodes N."/>
            <person name="Thang M."/>
            <person name="Chan C."/>
        </authorList>
    </citation>
    <scope>NUCLEOTIDE SEQUENCE</scope>
</reference>
<feature type="transmembrane region" description="Helical" evidence="1">
    <location>
        <begin position="75"/>
        <end position="93"/>
    </location>
</feature>
<keyword evidence="1" id="KW-0472">Membrane</keyword>
<dbReference type="GO" id="GO:0140359">
    <property type="term" value="F:ABC-type transporter activity"/>
    <property type="evidence" value="ECO:0007669"/>
    <property type="project" value="InterPro"/>
</dbReference>
<dbReference type="InterPro" id="IPR026082">
    <property type="entry name" value="ABCA"/>
</dbReference>
<evidence type="ECO:0000313" key="5">
    <source>
        <dbReference type="Proteomes" id="UP000604046"/>
    </source>
</evidence>
<evidence type="ECO:0000256" key="2">
    <source>
        <dbReference type="SAM" id="SignalP"/>
    </source>
</evidence>
<dbReference type="AlphaFoldDB" id="A0A812Q5P9"/>
<feature type="chain" id="PRO_5032732716" evidence="2">
    <location>
        <begin position="26"/>
        <end position="317"/>
    </location>
</feature>
<dbReference type="Gene3D" id="3.40.50.300">
    <property type="entry name" value="P-loop containing nucleotide triphosphate hydrolases"/>
    <property type="match status" value="1"/>
</dbReference>
<keyword evidence="1" id="KW-1133">Transmembrane helix</keyword>
<keyword evidence="2" id="KW-0732">Signal</keyword>
<keyword evidence="5" id="KW-1185">Reference proteome</keyword>
<organism evidence="4 5">
    <name type="scientific">Symbiodinium natans</name>
    <dbReference type="NCBI Taxonomy" id="878477"/>
    <lineage>
        <taxon>Eukaryota</taxon>
        <taxon>Sar</taxon>
        <taxon>Alveolata</taxon>
        <taxon>Dinophyceae</taxon>
        <taxon>Suessiales</taxon>
        <taxon>Symbiodiniaceae</taxon>
        <taxon>Symbiodinium</taxon>
    </lineage>
</organism>
<dbReference type="CDD" id="cd03263">
    <property type="entry name" value="ABC_subfamily_A"/>
    <property type="match status" value="1"/>
</dbReference>
<dbReference type="OrthoDB" id="447315at2759"/>
<gene>
    <name evidence="4" type="primary">ABCA3</name>
    <name evidence="4" type="ORF">SNAT2548_LOCUS20696</name>
</gene>
<evidence type="ECO:0000259" key="3">
    <source>
        <dbReference type="Pfam" id="PF00005"/>
    </source>
</evidence>
<dbReference type="GO" id="GO:0016887">
    <property type="term" value="F:ATP hydrolysis activity"/>
    <property type="evidence" value="ECO:0007669"/>
    <property type="project" value="InterPro"/>
</dbReference>
<proteinExistence type="predicted"/>
<dbReference type="EMBL" id="CAJNDS010002218">
    <property type="protein sequence ID" value="CAE7379016.1"/>
    <property type="molecule type" value="Genomic_DNA"/>
</dbReference>